<feature type="transmembrane region" description="Helical" evidence="6">
    <location>
        <begin position="686"/>
        <end position="707"/>
    </location>
</feature>
<evidence type="ECO:0000256" key="4">
    <source>
        <dbReference type="ARBA" id="ARBA00022989"/>
    </source>
</evidence>
<dbReference type="CDD" id="cd17335">
    <property type="entry name" value="MFS_MFSD6"/>
    <property type="match status" value="1"/>
</dbReference>
<evidence type="ECO:0000256" key="3">
    <source>
        <dbReference type="ARBA" id="ARBA00022692"/>
    </source>
</evidence>
<feature type="transmembrane region" description="Helical" evidence="6">
    <location>
        <begin position="454"/>
        <end position="475"/>
    </location>
</feature>
<evidence type="ECO:0000259" key="7">
    <source>
        <dbReference type="Pfam" id="PF12832"/>
    </source>
</evidence>
<feature type="transmembrane region" description="Helical" evidence="6">
    <location>
        <begin position="89"/>
        <end position="107"/>
    </location>
</feature>
<feature type="transmembrane region" description="Helical" evidence="6">
    <location>
        <begin position="21"/>
        <end position="43"/>
    </location>
</feature>
<name>A0A1B6LRF6_9HEMI</name>
<evidence type="ECO:0000256" key="2">
    <source>
        <dbReference type="ARBA" id="ARBA00005241"/>
    </source>
</evidence>
<feature type="transmembrane region" description="Helical" evidence="6">
    <location>
        <begin position="557"/>
        <end position="579"/>
    </location>
</feature>
<dbReference type="GO" id="GO:0016020">
    <property type="term" value="C:membrane"/>
    <property type="evidence" value="ECO:0007669"/>
    <property type="project" value="UniProtKB-SubCell"/>
</dbReference>
<feature type="transmembrane region" description="Helical" evidence="6">
    <location>
        <begin position="591"/>
        <end position="612"/>
    </location>
</feature>
<protein>
    <recommendedName>
        <fullName evidence="7">Major facilitator superfamily associated domain-containing protein</fullName>
    </recommendedName>
</protein>
<dbReference type="PANTHER" id="PTHR16172">
    <property type="entry name" value="MAJOR FACILITATOR SUPERFAMILY DOMAIN-CONTAINING PROTEIN 6-LIKE"/>
    <property type="match status" value="1"/>
</dbReference>
<dbReference type="PANTHER" id="PTHR16172:SF35">
    <property type="entry name" value="MAJOR FACILITATOR SUPERFAMILY (MFS) PROFILE DOMAIN-CONTAINING PROTEIN"/>
    <property type="match status" value="1"/>
</dbReference>
<evidence type="ECO:0000256" key="5">
    <source>
        <dbReference type="ARBA" id="ARBA00023136"/>
    </source>
</evidence>
<dbReference type="Pfam" id="PF12832">
    <property type="entry name" value="MFS_1_like"/>
    <property type="match status" value="1"/>
</dbReference>
<proteinExistence type="inferred from homology"/>
<feature type="domain" description="Major facilitator superfamily associated" evidence="7">
    <location>
        <begin position="22"/>
        <end position="685"/>
    </location>
</feature>
<gene>
    <name evidence="8" type="ORF">g.11720</name>
</gene>
<feature type="transmembrane region" description="Helical" evidence="6">
    <location>
        <begin position="413"/>
        <end position="442"/>
    </location>
</feature>
<dbReference type="Gene3D" id="1.20.1250.20">
    <property type="entry name" value="MFS general substrate transporter like domains"/>
    <property type="match status" value="3"/>
</dbReference>
<dbReference type="InterPro" id="IPR024989">
    <property type="entry name" value="MFS_assoc_dom"/>
</dbReference>
<dbReference type="EMBL" id="GEBQ01013677">
    <property type="protein sequence ID" value="JAT26300.1"/>
    <property type="molecule type" value="Transcribed_RNA"/>
</dbReference>
<keyword evidence="5 6" id="KW-0472">Membrane</keyword>
<feature type="transmembrane region" description="Helical" evidence="6">
    <location>
        <begin position="618"/>
        <end position="639"/>
    </location>
</feature>
<evidence type="ECO:0000313" key="8">
    <source>
        <dbReference type="EMBL" id="JAT26300.1"/>
    </source>
</evidence>
<keyword evidence="4 6" id="KW-1133">Transmembrane helix</keyword>
<feature type="transmembrane region" description="Helical" evidence="6">
    <location>
        <begin position="487"/>
        <end position="506"/>
    </location>
</feature>
<sequence length="826" mass="90861">MFYFNTFCNRISTDFKQKELLPLKLLFFVHASTLFVLYPYITIHMRELGINVEEAAIMSAVTPIVAIIMPPIAGVIADRIGNFKYILSLFNALGGTISLLLLLVPVGRIDFTYPDRSILAVTCPTNAEGMLSMSLAEEHPCLALPSILKTQISNESLYMEAQMEACGLICTRHASDFHPENVKGPKTLEAESTTILRTRNYTILIKDTMTDTTDQVIYHLHADDLPLFRAPRPEDEDKRNHRLMKNKAHFQTSVRKLTDSTFFFPTSGLLDLMCSIESVDNLTDIFSCIIQQPSDMMSSAVKINRGIMHIKIKSAPSSNPANMKTMYVTDIDVANTSPALKNFQEFVYAQCGLDNSTDELSVLVPLPNPDNGLETDSVLHLTDCKASCIATVPRASLCSNLGQTVEYDVPLTFWTYLTVRVFVGMISGTAFAMFEGAVIAMLREHKGDYGLQRIYAAIGGMISSPLSGLLIDYASENKGYTDFRPAFYLYAGLKIVSGILMLTINLEFKSPAQNVVADVMTVLRKVEIVALFITCFILGTAWGYIESFLFWLLQDLGASRSLMGITITIGGIAGLPLLVMSGPIIDRIGHANVLFIGFIFYAIRLLGYSLIYNPWMCLIFEAMESITSSLAITAAVTYAAKLSTNTTDSSIQGLLGGIYFGVGKGSGSLVGGYLMKAVGTRPTYQIFSAVTLITGCLYYAFNHFYIVKKLGGSEKATGENPFGGNIRPKLTSAAIEKQREAEEINNAAQKNSKLKNNVIENSSVKNCNSPVKYTAGVANLNSNHNSKNSRKVIDSGGVNLGYIDDESNSYRQTYLNSTDSRNEDKR</sequence>
<feature type="transmembrane region" description="Helical" evidence="6">
    <location>
        <begin position="651"/>
        <end position="674"/>
    </location>
</feature>
<evidence type="ECO:0000256" key="1">
    <source>
        <dbReference type="ARBA" id="ARBA00004141"/>
    </source>
</evidence>
<comment type="similarity">
    <text evidence="2">Belongs to the major facilitator superfamily. MFSD6 family.</text>
</comment>
<dbReference type="SUPFAM" id="SSF103473">
    <property type="entry name" value="MFS general substrate transporter"/>
    <property type="match status" value="2"/>
</dbReference>
<organism evidence="8">
    <name type="scientific">Graphocephala atropunctata</name>
    <dbReference type="NCBI Taxonomy" id="36148"/>
    <lineage>
        <taxon>Eukaryota</taxon>
        <taxon>Metazoa</taxon>
        <taxon>Ecdysozoa</taxon>
        <taxon>Arthropoda</taxon>
        <taxon>Hexapoda</taxon>
        <taxon>Insecta</taxon>
        <taxon>Pterygota</taxon>
        <taxon>Neoptera</taxon>
        <taxon>Paraneoptera</taxon>
        <taxon>Hemiptera</taxon>
        <taxon>Auchenorrhyncha</taxon>
        <taxon>Membracoidea</taxon>
        <taxon>Cicadellidae</taxon>
        <taxon>Cicadellinae</taxon>
        <taxon>Cicadellini</taxon>
        <taxon>Graphocephala</taxon>
    </lineage>
</organism>
<accession>A0A1B6LRF6</accession>
<feature type="transmembrane region" description="Helical" evidence="6">
    <location>
        <begin position="55"/>
        <end position="77"/>
    </location>
</feature>
<dbReference type="AlphaFoldDB" id="A0A1B6LRF6"/>
<evidence type="ECO:0000256" key="6">
    <source>
        <dbReference type="SAM" id="Phobius"/>
    </source>
</evidence>
<dbReference type="InterPro" id="IPR051717">
    <property type="entry name" value="MFS_MFSD6"/>
</dbReference>
<dbReference type="InterPro" id="IPR036259">
    <property type="entry name" value="MFS_trans_sf"/>
</dbReference>
<comment type="subcellular location">
    <subcellularLocation>
        <location evidence="1">Membrane</location>
        <topology evidence="1">Multi-pass membrane protein</topology>
    </subcellularLocation>
</comment>
<keyword evidence="3 6" id="KW-0812">Transmembrane</keyword>
<feature type="transmembrane region" description="Helical" evidence="6">
    <location>
        <begin position="526"/>
        <end position="545"/>
    </location>
</feature>
<reference evidence="8" key="1">
    <citation type="submission" date="2015-11" db="EMBL/GenBank/DDBJ databases">
        <title>De novo transcriptome assembly of four potential Pierce s Disease insect vectors from Arizona vineyards.</title>
        <authorList>
            <person name="Tassone E.E."/>
        </authorList>
    </citation>
    <scope>NUCLEOTIDE SEQUENCE</scope>
</reference>